<feature type="chain" id="PRO_5002047802" evidence="1">
    <location>
        <begin position="26"/>
        <end position="70"/>
    </location>
</feature>
<accession>A0A0A9GIH4</accession>
<keyword evidence="1" id="KW-0732">Signal</keyword>
<dbReference type="AlphaFoldDB" id="A0A0A9GIH4"/>
<reference evidence="2" key="1">
    <citation type="submission" date="2014-09" db="EMBL/GenBank/DDBJ databases">
        <authorList>
            <person name="Magalhaes I.L.F."/>
            <person name="Oliveira U."/>
            <person name="Santos F.R."/>
            <person name="Vidigal T.H.D.A."/>
            <person name="Brescovit A.D."/>
            <person name="Santos A.J."/>
        </authorList>
    </citation>
    <scope>NUCLEOTIDE SEQUENCE</scope>
    <source>
        <tissue evidence="2">Shoot tissue taken approximately 20 cm above the soil surface</tissue>
    </source>
</reference>
<protein>
    <submittedName>
        <fullName evidence="2">Uncharacterized protein</fullName>
    </submittedName>
</protein>
<feature type="signal peptide" evidence="1">
    <location>
        <begin position="1"/>
        <end position="25"/>
    </location>
</feature>
<dbReference type="EMBL" id="GBRH01173619">
    <property type="protein sequence ID" value="JAE24277.1"/>
    <property type="molecule type" value="Transcribed_RNA"/>
</dbReference>
<sequence>MNTRELKRSVVSLFLLLVCINSKMLQFLSQPEELEVKERILIAILCKTGVSKFHIVSTKMLGYNQSFDKS</sequence>
<name>A0A0A9GIH4_ARUDO</name>
<proteinExistence type="predicted"/>
<evidence type="ECO:0000313" key="2">
    <source>
        <dbReference type="EMBL" id="JAE24277.1"/>
    </source>
</evidence>
<evidence type="ECO:0000256" key="1">
    <source>
        <dbReference type="SAM" id="SignalP"/>
    </source>
</evidence>
<reference evidence="2" key="2">
    <citation type="journal article" date="2015" name="Data Brief">
        <title>Shoot transcriptome of the giant reed, Arundo donax.</title>
        <authorList>
            <person name="Barrero R.A."/>
            <person name="Guerrero F.D."/>
            <person name="Moolhuijzen P."/>
            <person name="Goolsby J.A."/>
            <person name="Tidwell J."/>
            <person name="Bellgard S.E."/>
            <person name="Bellgard M.I."/>
        </authorList>
    </citation>
    <scope>NUCLEOTIDE SEQUENCE</scope>
    <source>
        <tissue evidence="2">Shoot tissue taken approximately 20 cm above the soil surface</tissue>
    </source>
</reference>
<organism evidence="2">
    <name type="scientific">Arundo donax</name>
    <name type="common">Giant reed</name>
    <name type="synonym">Donax arundinaceus</name>
    <dbReference type="NCBI Taxonomy" id="35708"/>
    <lineage>
        <taxon>Eukaryota</taxon>
        <taxon>Viridiplantae</taxon>
        <taxon>Streptophyta</taxon>
        <taxon>Embryophyta</taxon>
        <taxon>Tracheophyta</taxon>
        <taxon>Spermatophyta</taxon>
        <taxon>Magnoliopsida</taxon>
        <taxon>Liliopsida</taxon>
        <taxon>Poales</taxon>
        <taxon>Poaceae</taxon>
        <taxon>PACMAD clade</taxon>
        <taxon>Arundinoideae</taxon>
        <taxon>Arundineae</taxon>
        <taxon>Arundo</taxon>
    </lineage>
</organism>